<keyword evidence="16" id="KW-0456">Lyase</keyword>
<dbReference type="PANTHER" id="PTHR10357">
    <property type="entry name" value="ALPHA-AMYLASE FAMILY MEMBER"/>
    <property type="match status" value="1"/>
</dbReference>
<dbReference type="EMBL" id="AVPE01000005">
    <property type="protein sequence ID" value="KGX92653.1"/>
    <property type="molecule type" value="Genomic_DNA"/>
</dbReference>
<keyword evidence="5" id="KW-0479">Metal-binding</keyword>
<comment type="caution">
    <text evidence="16">The sequence shown here is derived from an EMBL/GenBank/DDBJ whole genome shotgun (WGS) entry which is preliminary data.</text>
</comment>
<accession>A0A0A5GN37</accession>
<feature type="chain" id="PRO_5002022045" description="Alpha-amylase" evidence="14">
    <location>
        <begin position="25"/>
        <end position="509"/>
    </location>
</feature>
<dbReference type="InterPro" id="IPR013780">
    <property type="entry name" value="Glyco_hydro_b"/>
</dbReference>
<dbReference type="PANTHER" id="PTHR10357:SF215">
    <property type="entry name" value="ALPHA-AMYLASE 1"/>
    <property type="match status" value="1"/>
</dbReference>
<dbReference type="SMART" id="SM00642">
    <property type="entry name" value="Aamy"/>
    <property type="match status" value="1"/>
</dbReference>
<reference evidence="16 17" key="1">
    <citation type="submission" date="2013-08" db="EMBL/GenBank/DDBJ databases">
        <authorList>
            <person name="Huang J."/>
            <person name="Wang G."/>
        </authorList>
    </citation>
    <scope>NUCLEOTIDE SEQUENCE [LARGE SCALE GENOMIC DNA]</scope>
    <source>
        <strain evidence="16 17">JSM 076056</strain>
    </source>
</reference>
<evidence type="ECO:0000256" key="12">
    <source>
        <dbReference type="RuleBase" id="RU361134"/>
    </source>
</evidence>
<evidence type="ECO:0000256" key="2">
    <source>
        <dbReference type="ARBA" id="ARBA00001913"/>
    </source>
</evidence>
<keyword evidence="8" id="KW-0106">Calcium</keyword>
<dbReference type="EC" id="3.2.1.1" evidence="4 12"/>
<comment type="cofactor">
    <cofactor evidence="2">
        <name>Ca(2+)</name>
        <dbReference type="ChEBI" id="CHEBI:29108"/>
    </cofactor>
</comment>
<evidence type="ECO:0000313" key="16">
    <source>
        <dbReference type="EMBL" id="KGX92653.1"/>
    </source>
</evidence>
<dbReference type="InterPro" id="IPR013777">
    <property type="entry name" value="A-amylase-like"/>
</dbReference>
<keyword evidence="7 12" id="KW-0378">Hydrolase</keyword>
<dbReference type="Gene3D" id="3.20.20.80">
    <property type="entry name" value="Glycosidases"/>
    <property type="match status" value="1"/>
</dbReference>
<dbReference type="PIRSF" id="PIRSF001024">
    <property type="entry name" value="Alph-amyl_fung"/>
    <property type="match status" value="1"/>
</dbReference>
<evidence type="ECO:0000256" key="1">
    <source>
        <dbReference type="ARBA" id="ARBA00000548"/>
    </source>
</evidence>
<dbReference type="RefSeq" id="WP_026800232.1">
    <property type="nucleotide sequence ID" value="NZ_AULI01000007.1"/>
</dbReference>
<dbReference type="GO" id="GO:0005975">
    <property type="term" value="P:carbohydrate metabolic process"/>
    <property type="evidence" value="ECO:0007669"/>
    <property type="project" value="InterPro"/>
</dbReference>
<keyword evidence="9 12" id="KW-0119">Carbohydrate metabolism</keyword>
<dbReference type="InterPro" id="IPR006047">
    <property type="entry name" value="GH13_cat_dom"/>
</dbReference>
<dbReference type="GO" id="GO:0005509">
    <property type="term" value="F:calcium ion binding"/>
    <property type="evidence" value="ECO:0007669"/>
    <property type="project" value="InterPro"/>
</dbReference>
<feature type="transmembrane region" description="Helical" evidence="13">
    <location>
        <begin position="479"/>
        <end position="501"/>
    </location>
</feature>
<dbReference type="Proteomes" id="UP000030528">
    <property type="component" value="Unassembled WGS sequence"/>
</dbReference>
<dbReference type="Pfam" id="PF22026">
    <property type="entry name" value="Alpha-amylase_C_2"/>
    <property type="match status" value="1"/>
</dbReference>
<evidence type="ECO:0000256" key="6">
    <source>
        <dbReference type="ARBA" id="ARBA00022729"/>
    </source>
</evidence>
<evidence type="ECO:0000256" key="13">
    <source>
        <dbReference type="SAM" id="Phobius"/>
    </source>
</evidence>
<dbReference type="CDD" id="cd11339">
    <property type="entry name" value="AmyAc_bac_CMD_like_2"/>
    <property type="match status" value="1"/>
</dbReference>
<dbReference type="InterPro" id="IPR006046">
    <property type="entry name" value="Alpha_amylase"/>
</dbReference>
<feature type="domain" description="Glycosyl hydrolase family 13 catalytic" evidence="15">
    <location>
        <begin position="39"/>
        <end position="387"/>
    </location>
</feature>
<dbReference type="PRINTS" id="PR00110">
    <property type="entry name" value="ALPHAAMYLASE"/>
</dbReference>
<gene>
    <name evidence="16" type="ORF">N781_15145</name>
</gene>
<dbReference type="AlphaFoldDB" id="A0A0A5GN37"/>
<proteinExistence type="inferred from homology"/>
<evidence type="ECO:0000256" key="5">
    <source>
        <dbReference type="ARBA" id="ARBA00022723"/>
    </source>
</evidence>
<organism evidence="16 17">
    <name type="scientific">Pontibacillus halophilus JSM 076056 = DSM 19796</name>
    <dbReference type="NCBI Taxonomy" id="1385510"/>
    <lineage>
        <taxon>Bacteria</taxon>
        <taxon>Bacillati</taxon>
        <taxon>Bacillota</taxon>
        <taxon>Bacilli</taxon>
        <taxon>Bacillales</taxon>
        <taxon>Bacillaceae</taxon>
        <taxon>Pontibacillus</taxon>
    </lineage>
</organism>
<sequence length="509" mass="58804">MKKRVFYTLILIPFLLFYAQPVGAAEKEEDGWMDEEIYFIMVDRFQNGDQSNDYNVDLSDPRAYHGGDIQGIIDKLDVIEDMGFTSIWLTPIMANEEKGYHGYWIEDFMEVDEHFGTMEDVKRLVREAHDRDMKVIFDFVVNHTGYKHPWLNDSTKQDWFHEESPIIGESQEQLENGWLAGLPDLNQEHPKVRQYLFNAAEFWITETGVDGFRLDTVKHVPKTFWEEFSDHVTSIDPDFFLLGEVWSENPNYIAEYESIGIDSFVDYPFYEAATTAFQTEGNSLKELYTVWERNKAFFEQPHLLGNFLDNHDNKRFTRLALLNEENPVNRWKMALTYMYGAPGIPIVYQGSEYAMDGGEDPDNRRMMNFKVGEEEVKQHIEQLSAIRKEFTALTEGDFERVVDEGAFAVFKRTHGNESVYIAVNNSEETKTATLNDVPEGSQLRGLIYDSIARSTDGAHKIALDRSTADLYVVEEDKGINWLVVIPVVGVMGSFIAFVIYVTRKNRAQT</sequence>
<keyword evidence="6 14" id="KW-0732">Signal</keyword>
<evidence type="ECO:0000256" key="9">
    <source>
        <dbReference type="ARBA" id="ARBA00023277"/>
    </source>
</evidence>
<dbReference type="STRING" id="1385510.GCA_000425205_01827"/>
<dbReference type="SUPFAM" id="SSF51445">
    <property type="entry name" value="(Trans)glycosidases"/>
    <property type="match status" value="1"/>
</dbReference>
<comment type="catalytic activity">
    <reaction evidence="1 12">
        <text>Endohydrolysis of (1-&gt;4)-alpha-D-glucosidic linkages in polysaccharides containing three or more (1-&gt;4)-alpha-linked D-glucose units.</text>
        <dbReference type="EC" id="3.2.1.1"/>
    </reaction>
</comment>
<dbReference type="InterPro" id="IPR054174">
    <property type="entry name" value="Alpha-amylase-like_C"/>
</dbReference>
<dbReference type="GO" id="GO:0016829">
    <property type="term" value="F:lyase activity"/>
    <property type="evidence" value="ECO:0007669"/>
    <property type="project" value="UniProtKB-KW"/>
</dbReference>
<evidence type="ECO:0000256" key="7">
    <source>
        <dbReference type="ARBA" id="ARBA00022801"/>
    </source>
</evidence>
<evidence type="ECO:0000256" key="10">
    <source>
        <dbReference type="ARBA" id="ARBA00023295"/>
    </source>
</evidence>
<dbReference type="InterPro" id="IPR017853">
    <property type="entry name" value="GH"/>
</dbReference>
<name>A0A0A5GN37_9BACI</name>
<keyword evidence="10 12" id="KW-0326">Glycosidase</keyword>
<protein>
    <recommendedName>
        <fullName evidence="4 12">Alpha-amylase</fullName>
        <ecNumber evidence="4 12">3.2.1.1</ecNumber>
    </recommendedName>
</protein>
<dbReference type="eggNOG" id="COG0366">
    <property type="taxonomic scope" value="Bacteria"/>
</dbReference>
<dbReference type="Pfam" id="PF00128">
    <property type="entry name" value="Alpha-amylase"/>
    <property type="match status" value="1"/>
</dbReference>
<evidence type="ECO:0000256" key="11">
    <source>
        <dbReference type="RuleBase" id="RU003615"/>
    </source>
</evidence>
<keyword evidence="17" id="KW-1185">Reference proteome</keyword>
<dbReference type="Gene3D" id="2.60.40.1180">
    <property type="entry name" value="Golgi alpha-mannosidase II"/>
    <property type="match status" value="1"/>
</dbReference>
<dbReference type="SUPFAM" id="SSF51011">
    <property type="entry name" value="Glycosyl hydrolase domain"/>
    <property type="match status" value="1"/>
</dbReference>
<feature type="signal peptide" evidence="14">
    <location>
        <begin position="1"/>
        <end position="24"/>
    </location>
</feature>
<dbReference type="GO" id="GO:0004556">
    <property type="term" value="F:alpha-amylase activity"/>
    <property type="evidence" value="ECO:0007669"/>
    <property type="project" value="UniProtKB-UniRule"/>
</dbReference>
<comment type="similarity">
    <text evidence="3 11">Belongs to the glycosyl hydrolase 13 family.</text>
</comment>
<evidence type="ECO:0000256" key="8">
    <source>
        <dbReference type="ARBA" id="ARBA00022837"/>
    </source>
</evidence>
<evidence type="ECO:0000256" key="14">
    <source>
        <dbReference type="SAM" id="SignalP"/>
    </source>
</evidence>
<evidence type="ECO:0000259" key="15">
    <source>
        <dbReference type="SMART" id="SM00642"/>
    </source>
</evidence>
<evidence type="ECO:0000256" key="3">
    <source>
        <dbReference type="ARBA" id="ARBA00008061"/>
    </source>
</evidence>
<keyword evidence="13" id="KW-1133">Transmembrane helix</keyword>
<evidence type="ECO:0000313" key="17">
    <source>
        <dbReference type="Proteomes" id="UP000030528"/>
    </source>
</evidence>
<evidence type="ECO:0000256" key="4">
    <source>
        <dbReference type="ARBA" id="ARBA00012595"/>
    </source>
</evidence>
<keyword evidence="13" id="KW-0472">Membrane</keyword>
<keyword evidence="13" id="KW-0812">Transmembrane</keyword>